<organism evidence="2 3">
    <name type="scientific">Halomicronema hongdechloris C2206</name>
    <dbReference type="NCBI Taxonomy" id="1641165"/>
    <lineage>
        <taxon>Bacteria</taxon>
        <taxon>Bacillati</taxon>
        <taxon>Cyanobacteriota</taxon>
        <taxon>Cyanophyceae</taxon>
        <taxon>Nodosilineales</taxon>
        <taxon>Nodosilineaceae</taxon>
        <taxon>Halomicronema</taxon>
    </lineage>
</organism>
<dbReference type="EMBL" id="CP021983">
    <property type="protein sequence ID" value="ASC71917.1"/>
    <property type="molecule type" value="Genomic_DNA"/>
</dbReference>
<feature type="region of interest" description="Disordered" evidence="1">
    <location>
        <begin position="38"/>
        <end position="75"/>
    </location>
</feature>
<dbReference type="KEGG" id="hhg:XM38_028710"/>
<proteinExistence type="predicted"/>
<dbReference type="Proteomes" id="UP000191901">
    <property type="component" value="Chromosome"/>
</dbReference>
<keyword evidence="3" id="KW-1185">Reference proteome</keyword>
<feature type="compositionally biased region" description="Polar residues" evidence="1">
    <location>
        <begin position="49"/>
        <end position="64"/>
    </location>
</feature>
<accession>A0A1Z3HP33</accession>
<protein>
    <submittedName>
        <fullName evidence="2">Uncharacterized protein</fullName>
    </submittedName>
</protein>
<dbReference type="AlphaFoldDB" id="A0A1Z3HP33"/>
<reference evidence="2 3" key="1">
    <citation type="journal article" date="2016" name="Biochim. Biophys. Acta">
        <title>Characterization of red-shifted phycobilisomes isolated from the chlorophyll f-containing cyanobacterium Halomicronema hongdechloris.</title>
        <authorList>
            <person name="Li Y."/>
            <person name="Lin Y."/>
            <person name="Garvey C.J."/>
            <person name="Birch D."/>
            <person name="Corkery R.W."/>
            <person name="Loughlin P.C."/>
            <person name="Scheer H."/>
            <person name="Willows R.D."/>
            <person name="Chen M."/>
        </authorList>
    </citation>
    <scope>NUCLEOTIDE SEQUENCE [LARGE SCALE GENOMIC DNA]</scope>
    <source>
        <strain evidence="2 3">C2206</strain>
    </source>
</reference>
<evidence type="ECO:0000313" key="3">
    <source>
        <dbReference type="Proteomes" id="UP000191901"/>
    </source>
</evidence>
<gene>
    <name evidence="2" type="ORF">XM38_028710</name>
</gene>
<evidence type="ECO:0000256" key="1">
    <source>
        <dbReference type="SAM" id="MobiDB-lite"/>
    </source>
</evidence>
<sequence length="75" mass="7922">MYRLRFVAKPDTQDFSYCPSLGKSPAWSVGRIPIKDFAEGANTAPPGDGQSTASENGALQQDPNTPACVPAQKAP</sequence>
<name>A0A1Z3HP33_9CYAN</name>
<evidence type="ECO:0000313" key="2">
    <source>
        <dbReference type="EMBL" id="ASC71917.1"/>
    </source>
</evidence>